<name>A0ABZ0IBT1_9GAMM</name>
<feature type="transmembrane region" description="Helical" evidence="1">
    <location>
        <begin position="178"/>
        <end position="199"/>
    </location>
</feature>
<feature type="transmembrane region" description="Helical" evidence="1">
    <location>
        <begin position="107"/>
        <end position="124"/>
    </location>
</feature>
<dbReference type="EMBL" id="CP136865">
    <property type="protein sequence ID" value="WOJ96984.1"/>
    <property type="molecule type" value="Genomic_DNA"/>
</dbReference>
<keyword evidence="1" id="KW-0472">Membrane</keyword>
<dbReference type="RefSeq" id="WP_407327670.1">
    <property type="nucleotide sequence ID" value="NZ_CP136865.1"/>
</dbReference>
<gene>
    <name evidence="2" type="ORF">R0137_00075</name>
</gene>
<feature type="transmembrane region" description="Helical" evidence="1">
    <location>
        <begin position="12"/>
        <end position="32"/>
    </location>
</feature>
<protein>
    <submittedName>
        <fullName evidence="2">Uncharacterized protein</fullName>
    </submittedName>
</protein>
<keyword evidence="1" id="KW-0812">Transmembrane</keyword>
<keyword evidence="1" id="KW-1133">Transmembrane helix</keyword>
<evidence type="ECO:0000313" key="2">
    <source>
        <dbReference type="EMBL" id="WOJ96984.1"/>
    </source>
</evidence>
<dbReference type="Proteomes" id="UP001626549">
    <property type="component" value="Chromosome"/>
</dbReference>
<feature type="transmembrane region" description="Helical" evidence="1">
    <location>
        <begin position="153"/>
        <end position="172"/>
    </location>
</feature>
<evidence type="ECO:0000256" key="1">
    <source>
        <dbReference type="SAM" id="Phobius"/>
    </source>
</evidence>
<sequence length="212" mass="24381">MSEIRERAREHFPSVMLTLLSIVQALALELLWARLHENTLPVELTWPAVTAWIQVAATVLGLMLIWVVYASNAMRFRWVPSTSDSLYPFFIGFMQFLLIDCMTPSRVGWWLICMAVIFSVMVWVSHSTMRRARFDGSNDEYFRHFSPAGRKDFFPQIALIATFLIGGAYLVMRPEQLVAAFSMMLIVLIVLAWQLYAAAHFWNKSIEVKPDA</sequence>
<organism evidence="2 3">
    <name type="scientific">Congregibacter brevis</name>
    <dbReference type="NCBI Taxonomy" id="3081201"/>
    <lineage>
        <taxon>Bacteria</taxon>
        <taxon>Pseudomonadati</taxon>
        <taxon>Pseudomonadota</taxon>
        <taxon>Gammaproteobacteria</taxon>
        <taxon>Cellvibrionales</taxon>
        <taxon>Halieaceae</taxon>
        <taxon>Congregibacter</taxon>
    </lineage>
</organism>
<accession>A0ABZ0IBT1</accession>
<keyword evidence="3" id="KW-1185">Reference proteome</keyword>
<reference evidence="2 3" key="1">
    <citation type="submission" date="2023-10" db="EMBL/GenBank/DDBJ databases">
        <title>Two novel species belonging to the OM43/NOR5 clade.</title>
        <authorList>
            <person name="Park M."/>
        </authorList>
    </citation>
    <scope>NUCLEOTIDE SEQUENCE [LARGE SCALE GENOMIC DNA]</scope>
    <source>
        <strain evidence="2 3">IMCC45268</strain>
    </source>
</reference>
<proteinExistence type="predicted"/>
<feature type="transmembrane region" description="Helical" evidence="1">
    <location>
        <begin position="52"/>
        <end position="73"/>
    </location>
</feature>
<evidence type="ECO:0000313" key="3">
    <source>
        <dbReference type="Proteomes" id="UP001626549"/>
    </source>
</evidence>